<dbReference type="UniPathway" id="UPA00251">
    <property type="reaction ID" value="UER00324"/>
</dbReference>
<dbReference type="STRING" id="69771.A0A1V6P887"/>
<dbReference type="GO" id="GO:0004729">
    <property type="term" value="F:oxygen-dependent protoporphyrinogen oxidase activity"/>
    <property type="evidence" value="ECO:0007669"/>
    <property type="project" value="UniProtKB-UniRule"/>
</dbReference>
<evidence type="ECO:0000256" key="11">
    <source>
        <dbReference type="RuleBase" id="RU367069"/>
    </source>
</evidence>
<reference evidence="14" key="1">
    <citation type="journal article" date="2017" name="Nat. Microbiol.">
        <title>Global analysis of biosynthetic gene clusters reveals vast potential of secondary metabolite production in Penicillium species.</title>
        <authorList>
            <person name="Nielsen J.C."/>
            <person name="Grijseels S."/>
            <person name="Prigent S."/>
            <person name="Ji B."/>
            <person name="Dainat J."/>
            <person name="Nielsen K.F."/>
            <person name="Frisvad J.C."/>
            <person name="Workman M."/>
            <person name="Nielsen J."/>
        </authorList>
    </citation>
    <scope>NUCLEOTIDE SEQUENCE [LARGE SCALE GENOMIC DNA]</scope>
    <source>
        <strain evidence="14">IBT 11843</strain>
    </source>
</reference>
<keyword evidence="14" id="KW-1185">Reference proteome</keyword>
<dbReference type="SUPFAM" id="SSF54373">
    <property type="entry name" value="FAD-linked reductases, C-terminal domain"/>
    <property type="match status" value="1"/>
</dbReference>
<gene>
    <name evidence="13" type="ORF">PENDEC_c016G00516</name>
</gene>
<evidence type="ECO:0000256" key="9">
    <source>
        <dbReference type="ARBA" id="ARBA00023244"/>
    </source>
</evidence>
<dbReference type="Gene3D" id="3.50.50.60">
    <property type="entry name" value="FAD/NAD(P)-binding domain"/>
    <property type="match status" value="1"/>
</dbReference>
<dbReference type="InterPro" id="IPR050464">
    <property type="entry name" value="Zeta_carotene_desat/Oxidored"/>
</dbReference>
<dbReference type="EC" id="1.3.3.4" evidence="4 11"/>
<keyword evidence="9 11" id="KW-0627">Porphyrin biosynthesis</keyword>
<dbReference type="GO" id="GO:0005743">
    <property type="term" value="C:mitochondrial inner membrane"/>
    <property type="evidence" value="ECO:0007669"/>
    <property type="project" value="UniProtKB-SubCell"/>
</dbReference>
<comment type="catalytic activity">
    <reaction evidence="10 11">
        <text>protoporphyrinogen IX + 3 O2 = protoporphyrin IX + 3 H2O2</text>
        <dbReference type="Rhea" id="RHEA:25576"/>
        <dbReference type="ChEBI" id="CHEBI:15379"/>
        <dbReference type="ChEBI" id="CHEBI:16240"/>
        <dbReference type="ChEBI" id="CHEBI:57306"/>
        <dbReference type="ChEBI" id="CHEBI:57307"/>
        <dbReference type="EC" id="1.3.3.4"/>
    </reaction>
</comment>
<evidence type="ECO:0000259" key="12">
    <source>
        <dbReference type="Pfam" id="PF01593"/>
    </source>
</evidence>
<evidence type="ECO:0000256" key="3">
    <source>
        <dbReference type="ARBA" id="ARBA00010551"/>
    </source>
</evidence>
<evidence type="ECO:0000256" key="8">
    <source>
        <dbReference type="ARBA" id="ARBA00023133"/>
    </source>
</evidence>
<evidence type="ECO:0000313" key="13">
    <source>
        <dbReference type="EMBL" id="OQD73209.1"/>
    </source>
</evidence>
<sequence length="596" mass="66416">MRLPGVSRGLRPGHKPLISISRSHRRAYNLAVVGGGITGLTSAWQASHDAACSGITLYEKEPRLGGWLQSEKVPVDDGHVLFEYGPRTLRNSFPSSWPLLIMIQELGLLDQVITTPKNSPAARNRFVYYPDHLVKIPTPKKSIESIWNLFQELRSEPLFDKLLSSMLLEPTKPPRPHSEWQRDESIASFISRRFHPKVADNLVSALAHGVYAGDIDQLSAQTILGPLRNMDDVGLFRGTIDKLVQKKMPLLMDDFIGWAAVHKSYQWKAQGQGILSLTRESSTFTLKGGTKQLVEGLQNALNKSGKVKIMTGTDIKAMTRWQGSDSISIQAAKSGTQRFDRVIAAIPPRALSSILESRTNHPNEKAPPHDTINKLRLHDYATTIMVVNLYYPNPKLLPVNGFGYLIPRSVPADQNPECGLGVIFASATSTGKSALYPDREESQDTAHGTKLTIMMGGHYWDGWKDSDYPDHESAVKMARTMLQRHLGITDAPTVARSRLQKNAVPQYTVGHLDRMYSLSNTVRNDFNRRLVLAGNWYNGTSVGNCVRAGVVASTLSIGRATLPDTGQKFQPWRDYNYRDWDFEGGIPTAPIQYFDF</sequence>
<dbReference type="PANTHER" id="PTHR42923:SF3">
    <property type="entry name" value="PROTOPORPHYRINOGEN OXIDASE"/>
    <property type="match status" value="1"/>
</dbReference>
<proteinExistence type="inferred from homology"/>
<evidence type="ECO:0000256" key="10">
    <source>
        <dbReference type="ARBA" id="ARBA00047554"/>
    </source>
</evidence>
<evidence type="ECO:0000256" key="5">
    <source>
        <dbReference type="ARBA" id="ARBA00022630"/>
    </source>
</evidence>
<comment type="cofactor">
    <cofactor evidence="11">
        <name>FAD</name>
        <dbReference type="ChEBI" id="CHEBI:57692"/>
    </cofactor>
    <text evidence="11">Binds 1 FAD per subunit.</text>
</comment>
<name>A0A1V6P887_PENDC</name>
<dbReference type="SUPFAM" id="SSF51905">
    <property type="entry name" value="FAD/NAD(P)-binding domain"/>
    <property type="match status" value="1"/>
</dbReference>
<dbReference type="InterPro" id="IPR002937">
    <property type="entry name" value="Amino_oxidase"/>
</dbReference>
<evidence type="ECO:0000256" key="4">
    <source>
        <dbReference type="ARBA" id="ARBA00012867"/>
    </source>
</evidence>
<keyword evidence="8 11" id="KW-0350">Heme biosynthesis</keyword>
<dbReference type="EMBL" id="MDYL01000016">
    <property type="protein sequence ID" value="OQD73209.1"/>
    <property type="molecule type" value="Genomic_DNA"/>
</dbReference>
<feature type="domain" description="Amine oxidase" evidence="12">
    <location>
        <begin position="38"/>
        <end position="552"/>
    </location>
</feature>
<dbReference type="InterPro" id="IPR004572">
    <property type="entry name" value="Protoporphyrinogen_oxidase"/>
</dbReference>
<dbReference type="OrthoDB" id="438553at2759"/>
<keyword evidence="6 11" id="KW-0274">FAD</keyword>
<organism evidence="13 14">
    <name type="scientific">Penicillium decumbens</name>
    <dbReference type="NCBI Taxonomy" id="69771"/>
    <lineage>
        <taxon>Eukaryota</taxon>
        <taxon>Fungi</taxon>
        <taxon>Dikarya</taxon>
        <taxon>Ascomycota</taxon>
        <taxon>Pezizomycotina</taxon>
        <taxon>Eurotiomycetes</taxon>
        <taxon>Eurotiomycetidae</taxon>
        <taxon>Eurotiales</taxon>
        <taxon>Aspergillaceae</taxon>
        <taxon>Penicillium</taxon>
    </lineage>
</organism>
<dbReference type="OMA" id="EHNQAVQ"/>
<dbReference type="InterPro" id="IPR036188">
    <property type="entry name" value="FAD/NAD-bd_sf"/>
</dbReference>
<comment type="caution">
    <text evidence="13">The sequence shown here is derived from an EMBL/GenBank/DDBJ whole genome shotgun (WGS) entry which is preliminary data.</text>
</comment>
<comment type="subcellular location">
    <subcellularLocation>
        <location evidence="11">Mitochondrion inner membrane</location>
    </subcellularLocation>
</comment>
<comment type="pathway">
    <text evidence="2 11">Porphyrin-containing compound metabolism; protoporphyrin-IX biosynthesis; protoporphyrin-IX from protoporphyrinogen-IX: step 1/1.</text>
</comment>
<dbReference type="Pfam" id="PF01593">
    <property type="entry name" value="Amino_oxidase"/>
    <property type="match status" value="1"/>
</dbReference>
<comment type="similarity">
    <text evidence="3 11">Belongs to the protoporphyrinogen/coproporphyrinogen oxidase family. Protoporphyrinogen oxidase subfamily.</text>
</comment>
<evidence type="ECO:0000256" key="7">
    <source>
        <dbReference type="ARBA" id="ARBA00023002"/>
    </source>
</evidence>
<dbReference type="GO" id="GO:0006782">
    <property type="term" value="P:protoporphyrinogen IX biosynthetic process"/>
    <property type="evidence" value="ECO:0007669"/>
    <property type="project" value="UniProtKB-UniRule"/>
</dbReference>
<dbReference type="AlphaFoldDB" id="A0A1V6P887"/>
<evidence type="ECO:0000313" key="14">
    <source>
        <dbReference type="Proteomes" id="UP000191522"/>
    </source>
</evidence>
<keyword evidence="7 11" id="KW-0560">Oxidoreductase</keyword>
<protein>
    <recommendedName>
        <fullName evidence="4 11">Protoporphyrinogen oxidase</fullName>
        <ecNumber evidence="4 11">1.3.3.4</ecNumber>
    </recommendedName>
</protein>
<dbReference type="NCBIfam" id="TIGR00562">
    <property type="entry name" value="proto_IX_ox"/>
    <property type="match status" value="1"/>
</dbReference>
<evidence type="ECO:0000256" key="2">
    <source>
        <dbReference type="ARBA" id="ARBA00005073"/>
    </source>
</evidence>
<evidence type="ECO:0000256" key="6">
    <source>
        <dbReference type="ARBA" id="ARBA00022827"/>
    </source>
</evidence>
<keyword evidence="5 11" id="KW-0285">Flavoprotein</keyword>
<evidence type="ECO:0000256" key="1">
    <source>
        <dbReference type="ARBA" id="ARBA00002600"/>
    </source>
</evidence>
<accession>A0A1V6P887</accession>
<comment type="function">
    <text evidence="1 11">Catalyzes the 6-electron oxidation of protoporphyrinogen-IX to form protoporphyrin-IX.</text>
</comment>
<dbReference type="PANTHER" id="PTHR42923">
    <property type="entry name" value="PROTOPORPHYRINOGEN OXIDASE"/>
    <property type="match status" value="1"/>
</dbReference>
<dbReference type="Proteomes" id="UP000191522">
    <property type="component" value="Unassembled WGS sequence"/>
</dbReference>